<evidence type="ECO:0000259" key="1">
    <source>
        <dbReference type="Pfam" id="PF12697"/>
    </source>
</evidence>
<dbReference type="EMBL" id="JFFI01001619">
    <property type="protein sequence ID" value="KXH57313.1"/>
    <property type="molecule type" value="Genomic_DNA"/>
</dbReference>
<feature type="domain" description="AB hydrolase-1" evidence="1">
    <location>
        <begin position="79"/>
        <end position="310"/>
    </location>
</feature>
<keyword evidence="3" id="KW-1185">Reference proteome</keyword>
<dbReference type="InterPro" id="IPR029058">
    <property type="entry name" value="AB_hydrolase_fold"/>
</dbReference>
<sequence length="321" mass="34051">MQNDGAAHATRRPDPATSILQAAGYTFLFRVHLDQSPHASLTHLCPYPHLVNLWQIQDRTSRGSPVVTSHSQHKMKPSVLIVPGAWQLPSAFQPFATELAGSDFNASIVALPTVGGTTTPLATLSDDVAAVRTELDKLVADGKEIVIYSHSYGGVVASNAVEGYDIATRSAAGASGGVVSIVYASAFMLPKGSSLLDLLGGEPLPWMIIEGDRVVGNATLLPEVGFNDLPASEQEKWASEMTWTALGAFTNASGYEPWSNGIDCAYLYATLDNSLPLSYQQGMSAVLPAGSKTETEPSGHCAHLSRPANVTSILSRWYPGN</sequence>
<dbReference type="Proteomes" id="UP000070121">
    <property type="component" value="Unassembled WGS sequence"/>
</dbReference>
<dbReference type="OrthoDB" id="408373at2759"/>
<dbReference type="PANTHER" id="PTHR37017:SF13">
    <property type="entry name" value="AB HYDROLASE-1 DOMAIN-CONTAINING PROTEIN"/>
    <property type="match status" value="1"/>
</dbReference>
<proteinExistence type="predicted"/>
<reference evidence="2 3" key="1">
    <citation type="submission" date="2014-02" db="EMBL/GenBank/DDBJ databases">
        <title>The genome sequence of Colletotrichum salicis CBS 607.94.</title>
        <authorList>
            <person name="Baroncelli R."/>
            <person name="Thon M.R."/>
        </authorList>
    </citation>
    <scope>NUCLEOTIDE SEQUENCE [LARGE SCALE GENOMIC DNA]</scope>
    <source>
        <strain evidence="2 3">CBS 607.94</strain>
    </source>
</reference>
<gene>
    <name evidence="2" type="ORF">CSAL01_04339</name>
</gene>
<organism evidence="2 3">
    <name type="scientific">Colletotrichum salicis</name>
    <dbReference type="NCBI Taxonomy" id="1209931"/>
    <lineage>
        <taxon>Eukaryota</taxon>
        <taxon>Fungi</taxon>
        <taxon>Dikarya</taxon>
        <taxon>Ascomycota</taxon>
        <taxon>Pezizomycotina</taxon>
        <taxon>Sordariomycetes</taxon>
        <taxon>Hypocreomycetidae</taxon>
        <taxon>Glomerellales</taxon>
        <taxon>Glomerellaceae</taxon>
        <taxon>Colletotrichum</taxon>
        <taxon>Colletotrichum acutatum species complex</taxon>
    </lineage>
</organism>
<accession>A0A135UAB5</accession>
<evidence type="ECO:0000313" key="3">
    <source>
        <dbReference type="Proteomes" id="UP000070121"/>
    </source>
</evidence>
<protein>
    <recommendedName>
        <fullName evidence="1">AB hydrolase-1 domain-containing protein</fullName>
    </recommendedName>
</protein>
<dbReference type="InterPro" id="IPR052897">
    <property type="entry name" value="Sec-Metab_Biosynth_Hydrolase"/>
</dbReference>
<dbReference type="STRING" id="1209931.A0A135UAB5"/>
<dbReference type="AlphaFoldDB" id="A0A135UAB5"/>
<name>A0A135UAB5_9PEZI</name>
<comment type="caution">
    <text evidence="2">The sequence shown here is derived from an EMBL/GenBank/DDBJ whole genome shotgun (WGS) entry which is preliminary data.</text>
</comment>
<dbReference type="PANTHER" id="PTHR37017">
    <property type="entry name" value="AB HYDROLASE-1 DOMAIN-CONTAINING PROTEIN-RELATED"/>
    <property type="match status" value="1"/>
</dbReference>
<dbReference type="SUPFAM" id="SSF53474">
    <property type="entry name" value="alpha/beta-Hydrolases"/>
    <property type="match status" value="1"/>
</dbReference>
<dbReference type="Gene3D" id="3.40.50.1820">
    <property type="entry name" value="alpha/beta hydrolase"/>
    <property type="match status" value="1"/>
</dbReference>
<dbReference type="InterPro" id="IPR000073">
    <property type="entry name" value="AB_hydrolase_1"/>
</dbReference>
<evidence type="ECO:0000313" key="2">
    <source>
        <dbReference type="EMBL" id="KXH57313.1"/>
    </source>
</evidence>
<dbReference type="Pfam" id="PF12697">
    <property type="entry name" value="Abhydrolase_6"/>
    <property type="match status" value="1"/>
</dbReference>